<protein>
    <recommendedName>
        <fullName evidence="4">DUF995 domain-containing protein</fullName>
    </recommendedName>
</protein>
<evidence type="ECO:0000256" key="1">
    <source>
        <dbReference type="SAM" id="MobiDB-lite"/>
    </source>
</evidence>
<dbReference type="AlphaFoldDB" id="A0A918MGH6"/>
<gene>
    <name evidence="2" type="ORF">GCM10011452_07740</name>
</gene>
<organism evidence="2 3">
    <name type="scientific">Gemmobacter lanyuensis</name>
    <dbReference type="NCBI Taxonomy" id="1054497"/>
    <lineage>
        <taxon>Bacteria</taxon>
        <taxon>Pseudomonadati</taxon>
        <taxon>Pseudomonadota</taxon>
        <taxon>Alphaproteobacteria</taxon>
        <taxon>Rhodobacterales</taxon>
        <taxon>Paracoccaceae</taxon>
        <taxon>Gemmobacter</taxon>
    </lineage>
</organism>
<name>A0A918MGH6_9RHOB</name>
<proteinExistence type="predicted"/>
<dbReference type="RefSeq" id="WP_373296048.1">
    <property type="nucleotide sequence ID" value="NZ_BMYQ01000001.1"/>
</dbReference>
<accession>A0A918MGH6</accession>
<keyword evidence="3" id="KW-1185">Reference proteome</keyword>
<reference evidence="2" key="1">
    <citation type="journal article" date="2014" name="Int. J. Syst. Evol. Microbiol.">
        <title>Complete genome sequence of Corynebacterium casei LMG S-19264T (=DSM 44701T), isolated from a smear-ripened cheese.</title>
        <authorList>
            <consortium name="US DOE Joint Genome Institute (JGI-PGF)"/>
            <person name="Walter F."/>
            <person name="Albersmeier A."/>
            <person name="Kalinowski J."/>
            <person name="Ruckert C."/>
        </authorList>
    </citation>
    <scope>NUCLEOTIDE SEQUENCE</scope>
    <source>
        <strain evidence="2">KCTC 23714</strain>
    </source>
</reference>
<feature type="region of interest" description="Disordered" evidence="1">
    <location>
        <begin position="119"/>
        <end position="145"/>
    </location>
</feature>
<evidence type="ECO:0000313" key="2">
    <source>
        <dbReference type="EMBL" id="GGW23228.1"/>
    </source>
</evidence>
<evidence type="ECO:0000313" key="3">
    <source>
        <dbReference type="Proteomes" id="UP000628984"/>
    </source>
</evidence>
<reference evidence="2" key="2">
    <citation type="submission" date="2020-09" db="EMBL/GenBank/DDBJ databases">
        <authorList>
            <person name="Sun Q."/>
            <person name="Kim S."/>
        </authorList>
    </citation>
    <scope>NUCLEOTIDE SEQUENCE</scope>
    <source>
        <strain evidence="2">KCTC 23714</strain>
    </source>
</reference>
<comment type="caution">
    <text evidence="2">The sequence shown here is derived from an EMBL/GenBank/DDBJ whole genome shotgun (WGS) entry which is preliminary data.</text>
</comment>
<feature type="compositionally biased region" description="Polar residues" evidence="1">
    <location>
        <begin position="124"/>
        <end position="135"/>
    </location>
</feature>
<dbReference type="Proteomes" id="UP000628984">
    <property type="component" value="Unassembled WGS sequence"/>
</dbReference>
<evidence type="ECO:0008006" key="4">
    <source>
        <dbReference type="Google" id="ProtNLM"/>
    </source>
</evidence>
<dbReference type="EMBL" id="BMYQ01000001">
    <property type="protein sequence ID" value="GGW23228.1"/>
    <property type="molecule type" value="Genomic_DNA"/>
</dbReference>
<sequence length="145" mass="15680">MYPAFALAPPALAPVAVLTVALAVMAVGPASARERMSGAEFEAYATGKTLTYGMAGQIFGTEQYLPGRRVRWAFTESACRIGHWYEANGLICFVYEDRNRPQCWEFWKDGGGLRARFAGDPNGTELSEVQQSQGPLSCPGPDVGV</sequence>